<dbReference type="RefSeq" id="WP_380079802.1">
    <property type="nucleotide sequence ID" value="NZ_JBHRZF010000176.1"/>
</dbReference>
<comment type="caution">
    <text evidence="1">The sequence shown here is derived from an EMBL/GenBank/DDBJ whole genome shotgun (WGS) entry which is preliminary data.</text>
</comment>
<dbReference type="EMBL" id="JBHRZF010000176">
    <property type="protein sequence ID" value="MFC3862180.1"/>
    <property type="molecule type" value="Genomic_DNA"/>
</dbReference>
<evidence type="ECO:0000313" key="1">
    <source>
        <dbReference type="EMBL" id="MFC3862180.1"/>
    </source>
</evidence>
<reference evidence="2" key="1">
    <citation type="journal article" date="2019" name="Int. J. Syst. Evol. Microbiol.">
        <title>The Global Catalogue of Microorganisms (GCM) 10K type strain sequencing project: providing services to taxonomists for standard genome sequencing and annotation.</title>
        <authorList>
            <consortium name="The Broad Institute Genomics Platform"/>
            <consortium name="The Broad Institute Genome Sequencing Center for Infectious Disease"/>
            <person name="Wu L."/>
            <person name="Ma J."/>
        </authorList>
    </citation>
    <scope>NUCLEOTIDE SEQUENCE [LARGE SCALE GENOMIC DNA]</scope>
    <source>
        <strain evidence="2">CCTCC AB 2013263</strain>
    </source>
</reference>
<accession>A0ABV8ADB6</accession>
<keyword evidence="2" id="KW-1185">Reference proteome</keyword>
<protein>
    <submittedName>
        <fullName evidence="1">Uncharacterized protein</fullName>
    </submittedName>
</protein>
<dbReference type="Proteomes" id="UP001595748">
    <property type="component" value="Unassembled WGS sequence"/>
</dbReference>
<evidence type="ECO:0000313" key="2">
    <source>
        <dbReference type="Proteomes" id="UP001595748"/>
    </source>
</evidence>
<name>A0ABV8ADB6_9DEIO</name>
<proteinExistence type="predicted"/>
<gene>
    <name evidence="1" type="ORF">ACFOPQ_15545</name>
</gene>
<organism evidence="1 2">
    <name type="scientific">Deinococcus antarcticus</name>
    <dbReference type="NCBI Taxonomy" id="1298767"/>
    <lineage>
        <taxon>Bacteria</taxon>
        <taxon>Thermotogati</taxon>
        <taxon>Deinococcota</taxon>
        <taxon>Deinococci</taxon>
        <taxon>Deinococcales</taxon>
        <taxon>Deinococcaceae</taxon>
        <taxon>Deinococcus</taxon>
    </lineage>
</organism>
<sequence length="67" mass="7464">MIKFLNWMSSTSSNLSAAQERDILNLVQVGREVEAVRQIRRWTNASLPAAVNMVAKYRSSLTPLAGD</sequence>